<dbReference type="AlphaFoldDB" id="A0A6J8ATM0"/>
<keyword evidence="3" id="KW-1185">Reference proteome</keyword>
<proteinExistence type="predicted"/>
<dbReference type="EMBL" id="CACVKT020001920">
    <property type="protein sequence ID" value="CAC5373638.1"/>
    <property type="molecule type" value="Genomic_DNA"/>
</dbReference>
<dbReference type="Proteomes" id="UP000507470">
    <property type="component" value="Unassembled WGS sequence"/>
</dbReference>
<reference evidence="2 3" key="1">
    <citation type="submission" date="2020-06" db="EMBL/GenBank/DDBJ databases">
        <authorList>
            <person name="Li R."/>
            <person name="Bekaert M."/>
        </authorList>
    </citation>
    <scope>NUCLEOTIDE SEQUENCE [LARGE SCALE GENOMIC DNA]</scope>
    <source>
        <strain evidence="3">wild</strain>
    </source>
</reference>
<feature type="region of interest" description="Disordered" evidence="1">
    <location>
        <begin position="192"/>
        <end position="213"/>
    </location>
</feature>
<protein>
    <submittedName>
        <fullName evidence="2">Uncharacterized protein</fullName>
    </submittedName>
</protein>
<evidence type="ECO:0000313" key="2">
    <source>
        <dbReference type="EMBL" id="CAC5373638.1"/>
    </source>
</evidence>
<organism evidence="2 3">
    <name type="scientific">Mytilus coruscus</name>
    <name type="common">Sea mussel</name>
    <dbReference type="NCBI Taxonomy" id="42192"/>
    <lineage>
        <taxon>Eukaryota</taxon>
        <taxon>Metazoa</taxon>
        <taxon>Spiralia</taxon>
        <taxon>Lophotrochozoa</taxon>
        <taxon>Mollusca</taxon>
        <taxon>Bivalvia</taxon>
        <taxon>Autobranchia</taxon>
        <taxon>Pteriomorphia</taxon>
        <taxon>Mytilida</taxon>
        <taxon>Mytiloidea</taxon>
        <taxon>Mytilidae</taxon>
        <taxon>Mytilinae</taxon>
        <taxon>Mytilus</taxon>
    </lineage>
</organism>
<sequence>MKEEKARSLIQLSVDTSKNVLRAFCQKRLMQCSHEQDFNNFLDKNLHYPFHQFEGENIRCCECSASVCDIAKENVIPQLEFCKYTRAVATRLMVIQNRMEKKLSRSVCIHTKHGDLSKIEIQWLNVIRRSVQRLNEALLKPILPLQLNWEDLKEAVVSLTCPHYYRPMVKALFEIIREEEKEEIKRTVPATTIEQEQPSSCNKDVDAKDPKRTENTTLQDELISKSSVPSIRNKTALTDYKSNKFHVETCKTVNVIRNFTLNVQHQKMVANADRQISSSSEQSELDVMWHFETPSNWKIGRIIRKLKNKSYEISSDMLIRIKRINKGSLNILPSVDFNVLSNREAWESVCGVFLEKIVESFVVQSSRTRTYEIDVRVEIVHPGWWNFDYNLADLTTQFKMMLHLHRQIQEYENNEIPYQDFNEDTIDNIAMIRQGMTLPFRINDGMVCRFILAHVNEFDNNDMKDLYSALQEAVESQASNNAKIIA</sequence>
<feature type="compositionally biased region" description="Polar residues" evidence="1">
    <location>
        <begin position="192"/>
        <end position="202"/>
    </location>
</feature>
<dbReference type="OrthoDB" id="10532679at2759"/>
<gene>
    <name evidence="2" type="ORF">MCOR_11331</name>
</gene>
<accession>A0A6J8ATM0</accession>
<name>A0A6J8ATM0_MYTCO</name>
<feature type="compositionally biased region" description="Basic and acidic residues" evidence="1">
    <location>
        <begin position="203"/>
        <end position="213"/>
    </location>
</feature>
<evidence type="ECO:0000256" key="1">
    <source>
        <dbReference type="SAM" id="MobiDB-lite"/>
    </source>
</evidence>
<evidence type="ECO:0000313" key="3">
    <source>
        <dbReference type="Proteomes" id="UP000507470"/>
    </source>
</evidence>